<sequence length="64" mass="7248">MRPPRIEDHPDIMAQQRRLTQRNQQPFDAFGHPVNLMAPNSQPDPFSFPEISLSQPPSSIGVQP</sequence>
<reference evidence="2" key="1">
    <citation type="submission" date="2015-05" db="EMBL/GenBank/DDBJ databases">
        <title>Permanent draft genome of Rhodopirellula islandicus K833.</title>
        <authorList>
            <person name="Kizina J."/>
            <person name="Richter M."/>
            <person name="Glockner F.O."/>
            <person name="Harder J."/>
        </authorList>
    </citation>
    <scope>NUCLEOTIDE SEQUENCE [LARGE SCALE GENOMIC DNA]</scope>
    <source>
        <strain evidence="2">K833</strain>
    </source>
</reference>
<feature type="region of interest" description="Disordered" evidence="1">
    <location>
        <begin position="20"/>
        <end position="64"/>
    </location>
</feature>
<protein>
    <submittedName>
        <fullName evidence="2">Uncharacterized protein</fullName>
    </submittedName>
</protein>
<dbReference type="AlphaFoldDB" id="A0A0J1BMH1"/>
<gene>
    <name evidence="2" type="ORF">RISK_000325</name>
</gene>
<evidence type="ECO:0000313" key="3">
    <source>
        <dbReference type="Proteomes" id="UP000036367"/>
    </source>
</evidence>
<evidence type="ECO:0000256" key="1">
    <source>
        <dbReference type="SAM" id="MobiDB-lite"/>
    </source>
</evidence>
<dbReference type="EMBL" id="LECT01000005">
    <property type="protein sequence ID" value="KLU07648.1"/>
    <property type="molecule type" value="Genomic_DNA"/>
</dbReference>
<accession>A0A0J1BMH1</accession>
<dbReference type="PATRIC" id="fig|595434.4.peg.310"/>
<evidence type="ECO:0000313" key="2">
    <source>
        <dbReference type="EMBL" id="KLU07648.1"/>
    </source>
</evidence>
<organism evidence="2 3">
    <name type="scientific">Rhodopirellula islandica</name>
    <dbReference type="NCBI Taxonomy" id="595434"/>
    <lineage>
        <taxon>Bacteria</taxon>
        <taxon>Pseudomonadati</taxon>
        <taxon>Planctomycetota</taxon>
        <taxon>Planctomycetia</taxon>
        <taxon>Pirellulales</taxon>
        <taxon>Pirellulaceae</taxon>
        <taxon>Rhodopirellula</taxon>
    </lineage>
</organism>
<keyword evidence="3" id="KW-1185">Reference proteome</keyword>
<comment type="caution">
    <text evidence="2">The sequence shown here is derived from an EMBL/GenBank/DDBJ whole genome shotgun (WGS) entry which is preliminary data.</text>
</comment>
<dbReference type="Proteomes" id="UP000036367">
    <property type="component" value="Unassembled WGS sequence"/>
</dbReference>
<feature type="compositionally biased region" description="Polar residues" evidence="1">
    <location>
        <begin position="52"/>
        <end position="64"/>
    </location>
</feature>
<name>A0A0J1BMH1_RHOIS</name>
<proteinExistence type="predicted"/>